<name>A0ABP0XVX2_9ROSI</name>
<dbReference type="InterPro" id="IPR031107">
    <property type="entry name" value="Small_HSP"/>
</dbReference>
<evidence type="ECO:0000313" key="8">
    <source>
        <dbReference type="Proteomes" id="UP001642487"/>
    </source>
</evidence>
<evidence type="ECO:0000256" key="4">
    <source>
        <dbReference type="SAM" id="MobiDB-lite"/>
    </source>
</evidence>
<organism evidence="7 8">
    <name type="scientific">Citrullus colocynthis</name>
    <name type="common">colocynth</name>
    <dbReference type="NCBI Taxonomy" id="252529"/>
    <lineage>
        <taxon>Eukaryota</taxon>
        <taxon>Viridiplantae</taxon>
        <taxon>Streptophyta</taxon>
        <taxon>Embryophyta</taxon>
        <taxon>Tracheophyta</taxon>
        <taxon>Spermatophyta</taxon>
        <taxon>Magnoliopsida</taxon>
        <taxon>eudicotyledons</taxon>
        <taxon>Gunneridae</taxon>
        <taxon>Pentapetalae</taxon>
        <taxon>rosids</taxon>
        <taxon>fabids</taxon>
        <taxon>Cucurbitales</taxon>
        <taxon>Cucurbitaceae</taxon>
        <taxon>Benincaseae</taxon>
        <taxon>Citrullus</taxon>
    </lineage>
</organism>
<evidence type="ECO:0000256" key="1">
    <source>
        <dbReference type="ARBA" id="ARBA00023016"/>
    </source>
</evidence>
<evidence type="ECO:0000313" key="7">
    <source>
        <dbReference type="EMBL" id="CAK9312317.1"/>
    </source>
</evidence>
<proteinExistence type="inferred from homology"/>
<feature type="domain" description="SHSP" evidence="6">
    <location>
        <begin position="56"/>
        <end position="163"/>
    </location>
</feature>
<dbReference type="Gene3D" id="2.60.40.790">
    <property type="match status" value="1"/>
</dbReference>
<dbReference type="EMBL" id="OZ021744">
    <property type="protein sequence ID" value="CAK9312317.1"/>
    <property type="molecule type" value="Genomic_DNA"/>
</dbReference>
<dbReference type="PROSITE" id="PS01031">
    <property type="entry name" value="SHSP"/>
    <property type="match status" value="1"/>
</dbReference>
<dbReference type="Proteomes" id="UP001642487">
    <property type="component" value="Chromosome 10"/>
</dbReference>
<dbReference type="Pfam" id="PF00011">
    <property type="entry name" value="HSP20"/>
    <property type="match status" value="1"/>
</dbReference>
<comment type="similarity">
    <text evidence="2 3">Belongs to the small heat shock protein (HSP20) family.</text>
</comment>
<feature type="region of interest" description="Disordered" evidence="4">
    <location>
        <begin position="153"/>
        <end position="179"/>
    </location>
</feature>
<sequence>MKKPHNFCCDTCKRIFLLIKKTISANFLYIRKRGSQHELHSSLQSNPTMEKGEPSNVSYEEFEPFCKWKKLEDSDVLEVHLPDFKKEELKVRIKNNSILTVSGEHPTAKDGKKMHFNREIKLPKDIYPDQIRAKFGGSVLSITMPKKASSLEIAKPSPDAASDGKLTASNNDNGKPKNFISRLTSPLSRLKFSKETATAMAAAVVILAFGVYYLIKN</sequence>
<evidence type="ECO:0000256" key="3">
    <source>
        <dbReference type="RuleBase" id="RU003616"/>
    </source>
</evidence>
<dbReference type="InterPro" id="IPR008978">
    <property type="entry name" value="HSP20-like_chaperone"/>
</dbReference>
<dbReference type="InterPro" id="IPR002068">
    <property type="entry name" value="A-crystallin/Hsp20_dom"/>
</dbReference>
<accession>A0ABP0XVX2</accession>
<protein>
    <recommendedName>
        <fullName evidence="6">SHSP domain-containing protein</fullName>
    </recommendedName>
</protein>
<keyword evidence="5" id="KW-1133">Transmembrane helix</keyword>
<keyword evidence="1" id="KW-0346">Stress response</keyword>
<dbReference type="SUPFAM" id="SSF49764">
    <property type="entry name" value="HSP20-like chaperones"/>
    <property type="match status" value="1"/>
</dbReference>
<keyword evidence="5" id="KW-0472">Membrane</keyword>
<reference evidence="7 8" key="1">
    <citation type="submission" date="2024-03" db="EMBL/GenBank/DDBJ databases">
        <authorList>
            <person name="Gkanogiannis A."/>
            <person name="Becerra Lopez-Lavalle L."/>
        </authorList>
    </citation>
    <scope>NUCLEOTIDE SEQUENCE [LARGE SCALE GENOMIC DNA]</scope>
</reference>
<gene>
    <name evidence="7" type="ORF">CITCOLO1_LOCUS4003</name>
</gene>
<evidence type="ECO:0000256" key="2">
    <source>
        <dbReference type="PROSITE-ProRule" id="PRU00285"/>
    </source>
</evidence>
<keyword evidence="8" id="KW-1185">Reference proteome</keyword>
<evidence type="ECO:0000256" key="5">
    <source>
        <dbReference type="SAM" id="Phobius"/>
    </source>
</evidence>
<dbReference type="CDD" id="cd06464">
    <property type="entry name" value="ACD_sHsps-like"/>
    <property type="match status" value="1"/>
</dbReference>
<feature type="transmembrane region" description="Helical" evidence="5">
    <location>
        <begin position="197"/>
        <end position="215"/>
    </location>
</feature>
<dbReference type="PANTHER" id="PTHR11527">
    <property type="entry name" value="HEAT-SHOCK PROTEIN 20 FAMILY MEMBER"/>
    <property type="match status" value="1"/>
</dbReference>
<evidence type="ECO:0000259" key="6">
    <source>
        <dbReference type="PROSITE" id="PS01031"/>
    </source>
</evidence>
<keyword evidence="5" id="KW-0812">Transmembrane</keyword>